<dbReference type="EMBL" id="QBMC01000061">
    <property type="protein sequence ID" value="PZO17895.1"/>
    <property type="molecule type" value="Genomic_DNA"/>
</dbReference>
<dbReference type="Proteomes" id="UP000249354">
    <property type="component" value="Unassembled WGS sequence"/>
</dbReference>
<reference evidence="3" key="1">
    <citation type="submission" date="2018-04" db="EMBL/GenBank/DDBJ databases">
        <authorList>
            <person name="Cornet L."/>
        </authorList>
    </citation>
    <scope>NUCLEOTIDE SEQUENCE [LARGE SCALE GENOMIC DNA]</scope>
</reference>
<accession>A0A2W4W700</accession>
<name>A0A2W4W700_9CYAN</name>
<gene>
    <name evidence="2" type="ORF">DCF25_10395</name>
</gene>
<evidence type="ECO:0000313" key="3">
    <source>
        <dbReference type="Proteomes" id="UP000249354"/>
    </source>
</evidence>
<reference evidence="2 3" key="2">
    <citation type="submission" date="2018-06" db="EMBL/GenBank/DDBJ databases">
        <title>Metagenomic assembly of (sub)arctic Cyanobacteria and their associated microbiome from non-axenic cultures.</title>
        <authorList>
            <person name="Baurain D."/>
        </authorList>
    </citation>
    <scope>NUCLEOTIDE SEQUENCE [LARGE SCALE GENOMIC DNA]</scope>
    <source>
        <strain evidence="2">ULC129bin1</strain>
    </source>
</reference>
<organism evidence="2 3">
    <name type="scientific">Leptolyngbya foveolarum</name>
    <dbReference type="NCBI Taxonomy" id="47253"/>
    <lineage>
        <taxon>Bacteria</taxon>
        <taxon>Bacillati</taxon>
        <taxon>Cyanobacteriota</taxon>
        <taxon>Cyanophyceae</taxon>
        <taxon>Leptolyngbyales</taxon>
        <taxon>Leptolyngbyaceae</taxon>
        <taxon>Leptolyngbya group</taxon>
        <taxon>Leptolyngbya</taxon>
    </lineage>
</organism>
<proteinExistence type="predicted"/>
<evidence type="ECO:0000256" key="1">
    <source>
        <dbReference type="SAM" id="MobiDB-lite"/>
    </source>
</evidence>
<evidence type="ECO:0000313" key="2">
    <source>
        <dbReference type="EMBL" id="PZO17895.1"/>
    </source>
</evidence>
<protein>
    <submittedName>
        <fullName evidence="2">Uncharacterized protein</fullName>
    </submittedName>
</protein>
<dbReference type="AlphaFoldDB" id="A0A2W4W700"/>
<sequence>MLTYYHYLLSGLFAATCATSTLVGSMMLISPAPTLSTPTEAESAETVDVSYRGSGRIDDAPKEPQSSQKKLVAHRGSGRIELAPL</sequence>
<feature type="region of interest" description="Disordered" evidence="1">
    <location>
        <begin position="53"/>
        <end position="85"/>
    </location>
</feature>
<comment type="caution">
    <text evidence="2">The sequence shown here is derived from an EMBL/GenBank/DDBJ whole genome shotgun (WGS) entry which is preliminary data.</text>
</comment>